<dbReference type="Proteomes" id="UP001066276">
    <property type="component" value="Chromosome 7"/>
</dbReference>
<evidence type="ECO:0000313" key="3">
    <source>
        <dbReference type="Proteomes" id="UP001066276"/>
    </source>
</evidence>
<dbReference type="AlphaFoldDB" id="A0AAV7P6E7"/>
<sequence length="105" mass="10855">MVPLEARYRSSKRRPQYTAGAFGRAPSMARVSQTGSSNRRGAPLRVHGPVLHAAAAAHEQGPTDPPSVARVRASQIAAGVEPEAGTSVSPTGPGSPDFLVTLNLS</sequence>
<accession>A0AAV7P6E7</accession>
<organism evidence="2 3">
    <name type="scientific">Pleurodeles waltl</name>
    <name type="common">Iberian ribbed newt</name>
    <dbReference type="NCBI Taxonomy" id="8319"/>
    <lineage>
        <taxon>Eukaryota</taxon>
        <taxon>Metazoa</taxon>
        <taxon>Chordata</taxon>
        <taxon>Craniata</taxon>
        <taxon>Vertebrata</taxon>
        <taxon>Euteleostomi</taxon>
        <taxon>Amphibia</taxon>
        <taxon>Batrachia</taxon>
        <taxon>Caudata</taxon>
        <taxon>Salamandroidea</taxon>
        <taxon>Salamandridae</taxon>
        <taxon>Pleurodelinae</taxon>
        <taxon>Pleurodeles</taxon>
    </lineage>
</organism>
<comment type="caution">
    <text evidence="2">The sequence shown here is derived from an EMBL/GenBank/DDBJ whole genome shotgun (WGS) entry which is preliminary data.</text>
</comment>
<gene>
    <name evidence="2" type="ORF">NDU88_002262</name>
</gene>
<dbReference type="EMBL" id="JANPWB010000011">
    <property type="protein sequence ID" value="KAJ1123795.1"/>
    <property type="molecule type" value="Genomic_DNA"/>
</dbReference>
<feature type="compositionally biased region" description="Polar residues" evidence="1">
    <location>
        <begin position="30"/>
        <end position="39"/>
    </location>
</feature>
<feature type="region of interest" description="Disordered" evidence="1">
    <location>
        <begin position="77"/>
        <end position="105"/>
    </location>
</feature>
<reference evidence="2" key="1">
    <citation type="journal article" date="2022" name="bioRxiv">
        <title>Sequencing and chromosome-scale assembly of the giantPleurodeles waltlgenome.</title>
        <authorList>
            <person name="Brown T."/>
            <person name="Elewa A."/>
            <person name="Iarovenko S."/>
            <person name="Subramanian E."/>
            <person name="Araus A.J."/>
            <person name="Petzold A."/>
            <person name="Susuki M."/>
            <person name="Suzuki K.-i.T."/>
            <person name="Hayashi T."/>
            <person name="Toyoda A."/>
            <person name="Oliveira C."/>
            <person name="Osipova E."/>
            <person name="Leigh N.D."/>
            <person name="Simon A."/>
            <person name="Yun M.H."/>
        </authorList>
    </citation>
    <scope>NUCLEOTIDE SEQUENCE</scope>
    <source>
        <strain evidence="2">20211129_DDA</strain>
        <tissue evidence="2">Liver</tissue>
    </source>
</reference>
<feature type="region of interest" description="Disordered" evidence="1">
    <location>
        <begin position="1"/>
        <end position="47"/>
    </location>
</feature>
<proteinExistence type="predicted"/>
<protein>
    <submittedName>
        <fullName evidence="2">Uncharacterized protein</fullName>
    </submittedName>
</protein>
<evidence type="ECO:0000256" key="1">
    <source>
        <dbReference type="SAM" id="MobiDB-lite"/>
    </source>
</evidence>
<evidence type="ECO:0000313" key="2">
    <source>
        <dbReference type="EMBL" id="KAJ1123795.1"/>
    </source>
</evidence>
<name>A0AAV7P6E7_PLEWA</name>
<keyword evidence="3" id="KW-1185">Reference proteome</keyword>